<evidence type="ECO:0000313" key="2">
    <source>
        <dbReference type="EMBL" id="KAG9688361.1"/>
    </source>
</evidence>
<reference evidence="2" key="2">
    <citation type="submission" date="2021-08" db="EMBL/GenBank/DDBJ databases">
        <authorList>
            <person name="Gostincar C."/>
            <person name="Sun X."/>
            <person name="Song Z."/>
            <person name="Gunde-Cimerman N."/>
        </authorList>
    </citation>
    <scope>NUCLEOTIDE SEQUENCE</scope>
    <source>
        <strain evidence="2">EXF-9911</strain>
    </source>
</reference>
<dbReference type="AlphaFoldDB" id="A0A9P8EF37"/>
<feature type="compositionally biased region" description="Basic and acidic residues" evidence="1">
    <location>
        <begin position="318"/>
        <end position="341"/>
    </location>
</feature>
<gene>
    <name evidence="2" type="ORF">KCU76_g9671</name>
</gene>
<accession>A0A9P8EF37</accession>
<feature type="region of interest" description="Disordered" evidence="1">
    <location>
        <begin position="308"/>
        <end position="361"/>
    </location>
</feature>
<feature type="non-terminal residue" evidence="2">
    <location>
        <position position="395"/>
    </location>
</feature>
<evidence type="ECO:0000313" key="3">
    <source>
        <dbReference type="Proteomes" id="UP000779574"/>
    </source>
</evidence>
<dbReference type="OrthoDB" id="5327538at2759"/>
<reference evidence="2" key="1">
    <citation type="journal article" date="2021" name="J Fungi (Basel)">
        <title>Virulence traits and population genomics of the black yeast Aureobasidium melanogenum.</title>
        <authorList>
            <person name="Cernosa A."/>
            <person name="Sun X."/>
            <person name="Gostincar C."/>
            <person name="Fang C."/>
            <person name="Gunde-Cimerman N."/>
            <person name="Song Z."/>
        </authorList>
    </citation>
    <scope>NUCLEOTIDE SEQUENCE</scope>
    <source>
        <strain evidence="2">EXF-9911</strain>
    </source>
</reference>
<dbReference type="EMBL" id="JAHFXF010000407">
    <property type="protein sequence ID" value="KAG9688361.1"/>
    <property type="molecule type" value="Genomic_DNA"/>
</dbReference>
<evidence type="ECO:0000256" key="1">
    <source>
        <dbReference type="SAM" id="MobiDB-lite"/>
    </source>
</evidence>
<organism evidence="2 3">
    <name type="scientific">Aureobasidium melanogenum</name>
    <name type="common">Aureobasidium pullulans var. melanogenum</name>
    <dbReference type="NCBI Taxonomy" id="46634"/>
    <lineage>
        <taxon>Eukaryota</taxon>
        <taxon>Fungi</taxon>
        <taxon>Dikarya</taxon>
        <taxon>Ascomycota</taxon>
        <taxon>Pezizomycotina</taxon>
        <taxon>Dothideomycetes</taxon>
        <taxon>Dothideomycetidae</taxon>
        <taxon>Dothideales</taxon>
        <taxon>Saccotheciaceae</taxon>
        <taxon>Aureobasidium</taxon>
    </lineage>
</organism>
<protein>
    <submittedName>
        <fullName evidence="2">Uncharacterized protein</fullName>
    </submittedName>
</protein>
<dbReference type="Proteomes" id="UP000779574">
    <property type="component" value="Unassembled WGS sequence"/>
</dbReference>
<proteinExistence type="predicted"/>
<comment type="caution">
    <text evidence="2">The sequence shown here is derived from an EMBL/GenBank/DDBJ whole genome shotgun (WGS) entry which is preliminary data.</text>
</comment>
<sequence>MDTTLPPLIDPWTGEQKLFVWRPSIAQGHIVEKSAKQPRYGDVQTTELLIRQYPPLYHAATNVRSFIAATSCLANLQHLKISCAAADGAMPSRAQGTDIMEIALASLRCAIEETRLKHLDALTLSNILPTDIMALLPPEISARPGSARFWSKIRTLNIIMHSEPSSTAESDQLKLLRKYIRGYKGLRRFSFRWIGARGLSPLPELPLEHKNSTHPALRHASPSTIAPLFPNLEYLALDNVAISATQVQRLMQTHKSTLMKIDLDNVVLKDGSWHDALATIDGVEVKTKASCITEEEEVPIMLAPSMLRSQTPPNMPEAESKDQPNEATERARRMLLADEVRQGGSLSRQTKKVGNKERREERIEGMPTSPYLQLKKKCGDLLGWRMKNGPTLVVG</sequence>
<name>A0A9P8EF37_AURME</name>